<dbReference type="Proteomes" id="UP000321577">
    <property type="component" value="Unassembled WGS sequence"/>
</dbReference>
<evidence type="ECO:0000256" key="1">
    <source>
        <dbReference type="ARBA" id="ARBA00022801"/>
    </source>
</evidence>
<evidence type="ECO:0000313" key="3">
    <source>
        <dbReference type="EMBL" id="GEP44262.1"/>
    </source>
</evidence>
<proteinExistence type="inferred from homology"/>
<comment type="catalytic activity">
    <reaction evidence="2">
        <text>GTP + H2O = 7,8-dihydroneopterin 3'-triphosphate + formate + H(+)</text>
        <dbReference type="Rhea" id="RHEA:17473"/>
        <dbReference type="ChEBI" id="CHEBI:15377"/>
        <dbReference type="ChEBI" id="CHEBI:15378"/>
        <dbReference type="ChEBI" id="CHEBI:15740"/>
        <dbReference type="ChEBI" id="CHEBI:37565"/>
        <dbReference type="ChEBI" id="CHEBI:58462"/>
        <dbReference type="EC" id="3.5.4.16"/>
    </reaction>
</comment>
<organism evidence="3 4">
    <name type="scientific">Brevifollis gellanilyticus</name>
    <dbReference type="NCBI Taxonomy" id="748831"/>
    <lineage>
        <taxon>Bacteria</taxon>
        <taxon>Pseudomonadati</taxon>
        <taxon>Verrucomicrobiota</taxon>
        <taxon>Verrucomicrobiia</taxon>
        <taxon>Verrucomicrobiales</taxon>
        <taxon>Verrucomicrobiaceae</taxon>
    </lineage>
</organism>
<dbReference type="EC" id="3.5.4.16" evidence="2"/>
<dbReference type="UniPathway" id="UPA00848">
    <property type="reaction ID" value="UER00151"/>
</dbReference>
<dbReference type="AlphaFoldDB" id="A0A512MC23"/>
<reference evidence="3 4" key="1">
    <citation type="submission" date="2019-07" db="EMBL/GenBank/DDBJ databases">
        <title>Whole genome shotgun sequence of Brevifollis gellanilyticus NBRC 108608.</title>
        <authorList>
            <person name="Hosoyama A."/>
            <person name="Uohara A."/>
            <person name="Ohji S."/>
            <person name="Ichikawa N."/>
        </authorList>
    </citation>
    <scope>NUCLEOTIDE SEQUENCE [LARGE SCALE GENOMIC DNA]</scope>
    <source>
        <strain evidence="3 4">NBRC 108608</strain>
    </source>
</reference>
<evidence type="ECO:0000313" key="4">
    <source>
        <dbReference type="Proteomes" id="UP000321577"/>
    </source>
</evidence>
<comment type="caution">
    <text evidence="3">The sequence shown here is derived from an EMBL/GenBank/DDBJ whole genome shotgun (WGS) entry which is preliminary data.</text>
</comment>
<keyword evidence="1 2" id="KW-0378">Hydrolase</keyword>
<dbReference type="Pfam" id="PF02649">
    <property type="entry name" value="GCHY-1"/>
    <property type="match status" value="1"/>
</dbReference>
<comment type="function">
    <text evidence="2">Converts GTP to 7,8-dihydroneopterin triphosphate.</text>
</comment>
<gene>
    <name evidence="2 3" type="primary">folE2</name>
    <name evidence="3" type="ORF">BGE01nite_35530</name>
</gene>
<accession>A0A512MC23</accession>
<evidence type="ECO:0000256" key="2">
    <source>
        <dbReference type="HAMAP-Rule" id="MF_01527"/>
    </source>
</evidence>
<protein>
    <recommendedName>
        <fullName evidence="2">GTP cyclohydrolase FolE2</fullName>
        <ecNumber evidence="2">3.5.4.16</ecNumber>
    </recommendedName>
</protein>
<dbReference type="PANTHER" id="PTHR36445:SF1">
    <property type="entry name" value="GTP CYCLOHYDROLASE MPTA"/>
    <property type="match status" value="1"/>
</dbReference>
<dbReference type="Gene3D" id="3.10.270.10">
    <property type="entry name" value="Urate Oxidase"/>
    <property type="match status" value="1"/>
</dbReference>
<name>A0A512MC23_9BACT</name>
<keyword evidence="4" id="KW-1185">Reference proteome</keyword>
<dbReference type="GO" id="GO:0046654">
    <property type="term" value="P:tetrahydrofolate biosynthetic process"/>
    <property type="evidence" value="ECO:0007669"/>
    <property type="project" value="UniProtKB-UniRule"/>
</dbReference>
<dbReference type="InterPro" id="IPR003801">
    <property type="entry name" value="GTP_cyclohydrolase_FolE2/MptA"/>
</dbReference>
<sequence>MPALKDTQNERDDRRLPIDRVGVKDVRFPLRIRDRDQATQHTVATVNMAVDLPHHYKGTHMSRFLEVLHAHGRELTVSSIAAMPQELMTRLHAQKAHVEMRFPYFRAKRAPVTKAEGLLDYGVVFEVNAEGEAIDYVVTVEVPVATLCPCSKAISERGAHNQRGLVTLSVRFRQPIWIEDLIELVESSASCELYSVLKRPDEKAVTERAYDNPVFVEDLVRNVAMKAGAHKLIKWFRVEAVNYESIHNHNAWAVIERRVTRGTEGQQEGV</sequence>
<dbReference type="GO" id="GO:0003934">
    <property type="term" value="F:GTP cyclohydrolase I activity"/>
    <property type="evidence" value="ECO:0007669"/>
    <property type="project" value="UniProtKB-UniRule"/>
</dbReference>
<dbReference type="InterPro" id="IPR022838">
    <property type="entry name" value="GTP_cyclohydrolase_FolE2"/>
</dbReference>
<dbReference type="PANTHER" id="PTHR36445">
    <property type="entry name" value="GTP CYCLOHYDROLASE MPTA"/>
    <property type="match status" value="1"/>
</dbReference>
<comment type="similarity">
    <text evidence="2">Belongs to the GTP cyclohydrolase IV family.</text>
</comment>
<dbReference type="RefSeq" id="WP_146852045.1">
    <property type="nucleotide sequence ID" value="NZ_BKAG01000027.1"/>
</dbReference>
<dbReference type="NCBIfam" id="NF010200">
    <property type="entry name" value="PRK13674.1-1"/>
    <property type="match status" value="1"/>
</dbReference>
<feature type="site" description="May be catalytically important" evidence="2">
    <location>
        <position position="148"/>
    </location>
</feature>
<comment type="pathway">
    <text evidence="2">Cofactor biosynthesis; 7,8-dihydroneopterin triphosphate biosynthesis; 7,8-dihydroneopterin triphosphate from GTP: step 1/1.</text>
</comment>
<dbReference type="EMBL" id="BKAG01000027">
    <property type="protein sequence ID" value="GEP44262.1"/>
    <property type="molecule type" value="Genomic_DNA"/>
</dbReference>
<dbReference type="HAMAP" id="MF_01527_B">
    <property type="entry name" value="GTP_cyclohydrol_B"/>
    <property type="match status" value="1"/>
</dbReference>
<dbReference type="OrthoDB" id="9774824at2"/>